<evidence type="ECO:0000313" key="2">
    <source>
        <dbReference type="RefSeq" id="XP_052111045.1"/>
    </source>
</evidence>
<gene>
    <name evidence="2" type="primary">LOC107469686</name>
</gene>
<dbReference type="Proteomes" id="UP000515211">
    <property type="component" value="Chromosome 10"/>
</dbReference>
<protein>
    <submittedName>
        <fullName evidence="2">Uncharacterized protein LOC107469686 isoform X1</fullName>
    </submittedName>
</protein>
<dbReference type="GeneID" id="107469686"/>
<sequence length="131" mass="14600">MPFKPPLLPPSPEKYAVDPPELLAATRAVAGGRFKIAAALCCYSVLLWLLRMWLEAEVAVVVDFGLRRKGLCDAFGLWNCILRVTGHRYPLMATGRRYPLMATGRKYPLMIIMRNRETVSGLATGHVGLAW</sequence>
<reference evidence="2" key="2">
    <citation type="submission" date="2025-08" db="UniProtKB">
        <authorList>
            <consortium name="RefSeq"/>
        </authorList>
    </citation>
    <scope>IDENTIFICATION</scope>
    <source>
        <tissue evidence="2">Whole plant</tissue>
    </source>
</reference>
<organism evidence="1 2">
    <name type="scientific">Arachis duranensis</name>
    <name type="common">Wild peanut</name>
    <dbReference type="NCBI Taxonomy" id="130453"/>
    <lineage>
        <taxon>Eukaryota</taxon>
        <taxon>Viridiplantae</taxon>
        <taxon>Streptophyta</taxon>
        <taxon>Embryophyta</taxon>
        <taxon>Tracheophyta</taxon>
        <taxon>Spermatophyta</taxon>
        <taxon>Magnoliopsida</taxon>
        <taxon>eudicotyledons</taxon>
        <taxon>Gunneridae</taxon>
        <taxon>Pentapetalae</taxon>
        <taxon>rosids</taxon>
        <taxon>fabids</taxon>
        <taxon>Fabales</taxon>
        <taxon>Fabaceae</taxon>
        <taxon>Papilionoideae</taxon>
        <taxon>50 kb inversion clade</taxon>
        <taxon>dalbergioids sensu lato</taxon>
        <taxon>Dalbergieae</taxon>
        <taxon>Pterocarpus clade</taxon>
        <taxon>Arachis</taxon>
    </lineage>
</organism>
<accession>A0A9C6T6V0</accession>
<evidence type="ECO:0000313" key="1">
    <source>
        <dbReference type="Proteomes" id="UP000515211"/>
    </source>
</evidence>
<dbReference type="KEGG" id="adu:107469686"/>
<proteinExistence type="predicted"/>
<keyword evidence="1" id="KW-1185">Reference proteome</keyword>
<dbReference type="RefSeq" id="XP_052111045.1">
    <property type="nucleotide sequence ID" value="XM_052255085.1"/>
</dbReference>
<dbReference type="AlphaFoldDB" id="A0A9C6T6V0"/>
<name>A0A9C6T6V0_ARADU</name>
<reference evidence="1" key="1">
    <citation type="journal article" date="2016" name="Nat. Genet.">
        <title>The genome sequences of Arachis duranensis and Arachis ipaensis, the diploid ancestors of cultivated peanut.</title>
        <authorList>
            <person name="Bertioli D.J."/>
            <person name="Cannon S.B."/>
            <person name="Froenicke L."/>
            <person name="Huang G."/>
            <person name="Farmer A.D."/>
            <person name="Cannon E.K."/>
            <person name="Liu X."/>
            <person name="Gao D."/>
            <person name="Clevenger J."/>
            <person name="Dash S."/>
            <person name="Ren L."/>
            <person name="Moretzsohn M.C."/>
            <person name="Shirasawa K."/>
            <person name="Huang W."/>
            <person name="Vidigal B."/>
            <person name="Abernathy B."/>
            <person name="Chu Y."/>
            <person name="Niederhuth C.E."/>
            <person name="Umale P."/>
            <person name="Araujo A.C."/>
            <person name="Kozik A."/>
            <person name="Kim K.D."/>
            <person name="Burow M.D."/>
            <person name="Varshney R.K."/>
            <person name="Wang X."/>
            <person name="Zhang X."/>
            <person name="Barkley N."/>
            <person name="Guimaraes P.M."/>
            <person name="Isobe S."/>
            <person name="Guo B."/>
            <person name="Liao B."/>
            <person name="Stalker H.T."/>
            <person name="Schmitz R.J."/>
            <person name="Scheffler B.E."/>
            <person name="Leal-Bertioli S.C."/>
            <person name="Xun X."/>
            <person name="Jackson S.A."/>
            <person name="Michelmore R."/>
            <person name="Ozias-Akins P."/>
        </authorList>
    </citation>
    <scope>NUCLEOTIDE SEQUENCE [LARGE SCALE GENOMIC DNA]</scope>
    <source>
        <strain evidence="1">cv. V14167</strain>
    </source>
</reference>